<dbReference type="EMBL" id="CP006764">
    <property type="protein sequence ID" value="AIT60347.1"/>
    <property type="molecule type" value="Genomic_DNA"/>
</dbReference>
<feature type="compositionally biased region" description="Basic and acidic residues" evidence="1">
    <location>
        <begin position="32"/>
        <end position="46"/>
    </location>
</feature>
<keyword evidence="3" id="KW-1185">Reference proteome</keyword>
<dbReference type="KEGG" id="cdo:CDOO_03135"/>
<protein>
    <submittedName>
        <fullName evidence="2">Uncharacterized protein</fullName>
    </submittedName>
</protein>
<organism evidence="2 3">
    <name type="scientific">Corynebacterium doosanense CAU 212 = DSM 45436</name>
    <dbReference type="NCBI Taxonomy" id="558173"/>
    <lineage>
        <taxon>Bacteria</taxon>
        <taxon>Bacillati</taxon>
        <taxon>Actinomycetota</taxon>
        <taxon>Actinomycetes</taxon>
        <taxon>Mycobacteriales</taxon>
        <taxon>Corynebacteriaceae</taxon>
        <taxon>Corynebacterium</taxon>
    </lineage>
</organism>
<accession>A0A097IDZ8</accession>
<dbReference type="HOGENOM" id="CLU_179145_0_0_11"/>
<feature type="region of interest" description="Disordered" evidence="1">
    <location>
        <begin position="32"/>
        <end position="70"/>
    </location>
</feature>
<evidence type="ECO:0000313" key="2">
    <source>
        <dbReference type="EMBL" id="AIT60347.1"/>
    </source>
</evidence>
<dbReference type="AlphaFoldDB" id="A0A097IDZ8"/>
<evidence type="ECO:0000313" key="3">
    <source>
        <dbReference type="Proteomes" id="UP000029914"/>
    </source>
</evidence>
<sequence>MVNDFDEFARQFRRRTAARMLEFEATMDKIQRDVEKSAAEQAAERRPRARAGTPRPAPRSGQVKSVLRRD</sequence>
<gene>
    <name evidence="2" type="ORF">CDOO_03135</name>
</gene>
<dbReference type="Proteomes" id="UP000029914">
    <property type="component" value="Chromosome"/>
</dbReference>
<reference evidence="2 3" key="1">
    <citation type="submission" date="2013-09" db="EMBL/GenBank/DDBJ databases">
        <title>Complete genome sequence of Corynebacterium doosanense CAU 212(T) (=DSM 45436(T)), isolated from activated sludge.</title>
        <authorList>
            <person name="Schaffert L."/>
            <person name="Albersmeier A."/>
            <person name="Kalinowski J."/>
            <person name="Ruckert C."/>
        </authorList>
    </citation>
    <scope>NUCLEOTIDE SEQUENCE [LARGE SCALE GENOMIC DNA]</scope>
    <source>
        <strain evidence="2 3">CAU 212</strain>
    </source>
</reference>
<proteinExistence type="predicted"/>
<dbReference type="STRING" id="558173.CDOO_03135"/>
<evidence type="ECO:0000256" key="1">
    <source>
        <dbReference type="SAM" id="MobiDB-lite"/>
    </source>
</evidence>
<name>A0A097IDZ8_9CORY</name>